<dbReference type="InterPro" id="IPR004875">
    <property type="entry name" value="DDE_SF_endonuclease_dom"/>
</dbReference>
<keyword evidence="5" id="KW-0378">Hydrolase</keyword>
<dbReference type="SUPFAM" id="SSF46689">
    <property type="entry name" value="Homeodomain-like"/>
    <property type="match status" value="1"/>
</dbReference>
<feature type="domain" description="DDE-1" evidence="3">
    <location>
        <begin position="182"/>
        <end position="246"/>
    </location>
</feature>
<protein>
    <submittedName>
        <fullName evidence="5">DDE superfamily endonuclease domain-containing protein</fullName>
    </submittedName>
</protein>
<dbReference type="RefSeq" id="XP_044721123.1">
    <property type="nucleotide sequence ID" value="XM_044864591.1"/>
</dbReference>
<dbReference type="Proteomes" id="UP000824596">
    <property type="component" value="Unassembled WGS sequence"/>
</dbReference>
<evidence type="ECO:0000259" key="4">
    <source>
        <dbReference type="Pfam" id="PF03221"/>
    </source>
</evidence>
<dbReference type="AlphaFoldDB" id="A0A9P8MYH1"/>
<reference evidence="5" key="1">
    <citation type="submission" date="2021-09" db="EMBL/GenBank/DDBJ databases">
        <title>A high-quality genome of the endoparasitic fungus Hirsutella rhossiliensis with a comparison of Hirsutella genomes reveals transposable elements contributing to genome size variation.</title>
        <authorList>
            <person name="Lin R."/>
            <person name="Jiao Y."/>
            <person name="Sun X."/>
            <person name="Ling J."/>
            <person name="Xie B."/>
            <person name="Cheng X."/>
        </authorList>
    </citation>
    <scope>NUCLEOTIDE SEQUENCE</scope>
    <source>
        <strain evidence="5">HR02</strain>
    </source>
</reference>
<dbReference type="Gene3D" id="1.10.10.60">
    <property type="entry name" value="Homeodomain-like"/>
    <property type="match status" value="1"/>
</dbReference>
<feature type="region of interest" description="Disordered" evidence="2">
    <location>
        <begin position="296"/>
        <end position="333"/>
    </location>
</feature>
<dbReference type="GO" id="GO:0003677">
    <property type="term" value="F:DNA binding"/>
    <property type="evidence" value="ECO:0007669"/>
    <property type="project" value="UniProtKB-KW"/>
</dbReference>
<evidence type="ECO:0000256" key="1">
    <source>
        <dbReference type="ARBA" id="ARBA00023125"/>
    </source>
</evidence>
<feature type="compositionally biased region" description="Basic and acidic residues" evidence="2">
    <location>
        <begin position="314"/>
        <end position="333"/>
    </location>
</feature>
<dbReference type="EMBL" id="JAIZPD010000005">
    <property type="protein sequence ID" value="KAH0963610.1"/>
    <property type="molecule type" value="Genomic_DNA"/>
</dbReference>
<sequence length="333" mass="37616">MGTPLKFHRGNASNLLKIDACVFKPLLMKYTESDIHSALEAIANGGSAKKAARDWGVLRATLYNRMHGHECRKDAFSALQRLSQTQEKQLTEWILIQDALGLPPTHSQIRQFAQRMLAVKGDHTARKTLDASIFKTKSCSSDPEVPSQRLCACQRRFYREDAWFSGLDVVHRVRVRCRHLPPPPVIFKGKSVQQQWFPEDLSTFSDWQFTATKNGWTSDQTAVEWLEKVFIPRTQPPDPSERRLLVGFLSLLTDSSPVGKQNFLSCYQKAREQALTVSNIKGGWKATDCVVDPEALARSEGSGSSIQPARRRRAHEEIAVQEDHKGFDEKDGL</sequence>
<keyword evidence="5" id="KW-0540">Nuclease</keyword>
<organism evidence="5 6">
    <name type="scientific">Hirsutella rhossiliensis</name>
    <dbReference type="NCBI Taxonomy" id="111463"/>
    <lineage>
        <taxon>Eukaryota</taxon>
        <taxon>Fungi</taxon>
        <taxon>Dikarya</taxon>
        <taxon>Ascomycota</taxon>
        <taxon>Pezizomycotina</taxon>
        <taxon>Sordariomycetes</taxon>
        <taxon>Hypocreomycetidae</taxon>
        <taxon>Hypocreales</taxon>
        <taxon>Ophiocordycipitaceae</taxon>
        <taxon>Hirsutella</taxon>
    </lineage>
</organism>
<evidence type="ECO:0000313" key="5">
    <source>
        <dbReference type="EMBL" id="KAH0963610.1"/>
    </source>
</evidence>
<keyword evidence="1" id="KW-0238">DNA-binding</keyword>
<name>A0A9P8MYH1_9HYPO</name>
<dbReference type="GO" id="GO:0004519">
    <property type="term" value="F:endonuclease activity"/>
    <property type="evidence" value="ECO:0007669"/>
    <property type="project" value="UniProtKB-KW"/>
</dbReference>
<dbReference type="Pfam" id="PF03221">
    <property type="entry name" value="HTH_Tnp_Tc5"/>
    <property type="match status" value="1"/>
</dbReference>
<dbReference type="OrthoDB" id="5396311at2759"/>
<accession>A0A9P8MYH1</accession>
<feature type="domain" description="HTH CENPB-type" evidence="4">
    <location>
        <begin position="85"/>
        <end position="119"/>
    </location>
</feature>
<proteinExistence type="predicted"/>
<comment type="caution">
    <text evidence="5">The sequence shown here is derived from an EMBL/GenBank/DDBJ whole genome shotgun (WGS) entry which is preliminary data.</text>
</comment>
<dbReference type="InterPro" id="IPR009057">
    <property type="entry name" value="Homeodomain-like_sf"/>
</dbReference>
<keyword evidence="5" id="KW-0255">Endonuclease</keyword>
<keyword evidence="6" id="KW-1185">Reference proteome</keyword>
<dbReference type="InterPro" id="IPR006600">
    <property type="entry name" value="HTH_CenpB_DNA-bd_dom"/>
</dbReference>
<evidence type="ECO:0000259" key="3">
    <source>
        <dbReference type="Pfam" id="PF03184"/>
    </source>
</evidence>
<evidence type="ECO:0000313" key="6">
    <source>
        <dbReference type="Proteomes" id="UP000824596"/>
    </source>
</evidence>
<dbReference type="Pfam" id="PF03184">
    <property type="entry name" value="DDE_1"/>
    <property type="match status" value="1"/>
</dbReference>
<evidence type="ECO:0000256" key="2">
    <source>
        <dbReference type="SAM" id="MobiDB-lite"/>
    </source>
</evidence>
<gene>
    <name evidence="5" type="ORF">HRG_06120</name>
</gene>
<dbReference type="GeneID" id="68355249"/>